<dbReference type="AlphaFoldDB" id="A0AA40EK08"/>
<accession>A0AA40EK08</accession>
<feature type="compositionally biased region" description="Basic and acidic residues" evidence="1">
    <location>
        <begin position="47"/>
        <end position="58"/>
    </location>
</feature>
<feature type="region of interest" description="Disordered" evidence="1">
    <location>
        <begin position="92"/>
        <end position="125"/>
    </location>
</feature>
<name>A0AA40EK08_9PEZI</name>
<feature type="region of interest" description="Disordered" evidence="1">
    <location>
        <begin position="1"/>
        <end position="79"/>
    </location>
</feature>
<comment type="caution">
    <text evidence="2">The sequence shown here is derived from an EMBL/GenBank/DDBJ whole genome shotgun (WGS) entry which is preliminary data.</text>
</comment>
<dbReference type="EMBL" id="JAUKUD010000006">
    <property type="protein sequence ID" value="KAK0740719.1"/>
    <property type="molecule type" value="Genomic_DNA"/>
</dbReference>
<reference evidence="2" key="1">
    <citation type="submission" date="2023-06" db="EMBL/GenBank/DDBJ databases">
        <title>Genome-scale phylogeny and comparative genomics of the fungal order Sordariales.</title>
        <authorList>
            <consortium name="Lawrence Berkeley National Laboratory"/>
            <person name="Hensen N."/>
            <person name="Bonometti L."/>
            <person name="Westerberg I."/>
            <person name="Brannstrom I.O."/>
            <person name="Guillou S."/>
            <person name="Cros-Aarteil S."/>
            <person name="Calhoun S."/>
            <person name="Haridas S."/>
            <person name="Kuo A."/>
            <person name="Mondo S."/>
            <person name="Pangilinan J."/>
            <person name="Riley R."/>
            <person name="LaButti K."/>
            <person name="Andreopoulos B."/>
            <person name="Lipzen A."/>
            <person name="Chen C."/>
            <person name="Yanf M."/>
            <person name="Daum C."/>
            <person name="Ng V."/>
            <person name="Clum A."/>
            <person name="Steindorff A."/>
            <person name="Ohm R."/>
            <person name="Martin F."/>
            <person name="Silar P."/>
            <person name="Natvig D."/>
            <person name="Lalanne C."/>
            <person name="Gautier V."/>
            <person name="Ament-velasquez S.L."/>
            <person name="Kruys A."/>
            <person name="Hutchinson M.I."/>
            <person name="Powell A.J."/>
            <person name="Barry K."/>
            <person name="Miller A.N."/>
            <person name="Grigoriev I.V."/>
            <person name="Debuchy R."/>
            <person name="Gladieux P."/>
            <person name="Thoren M.H."/>
            <person name="Johannesson H."/>
        </authorList>
    </citation>
    <scope>NUCLEOTIDE SEQUENCE</scope>
    <source>
        <strain evidence="2">SMH3187-1</strain>
    </source>
</reference>
<proteinExistence type="predicted"/>
<gene>
    <name evidence="2" type="ORF">B0T18DRAFT_214828</name>
</gene>
<evidence type="ECO:0000313" key="3">
    <source>
        <dbReference type="Proteomes" id="UP001172155"/>
    </source>
</evidence>
<sequence>MVVSRMLDGGRARGKQGEGRDDRETRGREVNQDSMRLCSLCSSSPRDVPKHGRDENRNRLKRARQTESPSGGLERAEEADLPHGISCLGLLANQTERGGGKRKTGFRPKGTQRLGVAPPDSGWRRGRKCRMKRKRVNAGWILCTRQRGKHMAHRRGLVGGIGAPEAIVKRAPSPIRPGQIAGLAASRGSVVVTPDRGRRLERCSAD</sequence>
<organism evidence="2 3">
    <name type="scientific">Schizothecium vesticola</name>
    <dbReference type="NCBI Taxonomy" id="314040"/>
    <lineage>
        <taxon>Eukaryota</taxon>
        <taxon>Fungi</taxon>
        <taxon>Dikarya</taxon>
        <taxon>Ascomycota</taxon>
        <taxon>Pezizomycotina</taxon>
        <taxon>Sordariomycetes</taxon>
        <taxon>Sordariomycetidae</taxon>
        <taxon>Sordariales</taxon>
        <taxon>Schizotheciaceae</taxon>
        <taxon>Schizothecium</taxon>
    </lineage>
</organism>
<evidence type="ECO:0000256" key="1">
    <source>
        <dbReference type="SAM" id="MobiDB-lite"/>
    </source>
</evidence>
<evidence type="ECO:0000313" key="2">
    <source>
        <dbReference type="EMBL" id="KAK0740719.1"/>
    </source>
</evidence>
<keyword evidence="3" id="KW-1185">Reference proteome</keyword>
<feature type="compositionally biased region" description="Basic and acidic residues" evidence="1">
    <location>
        <begin position="8"/>
        <end position="31"/>
    </location>
</feature>
<protein>
    <submittedName>
        <fullName evidence="2">Uncharacterized protein</fullName>
    </submittedName>
</protein>
<dbReference type="Proteomes" id="UP001172155">
    <property type="component" value="Unassembled WGS sequence"/>
</dbReference>